<dbReference type="RefSeq" id="WP_098075455.1">
    <property type="nucleotide sequence ID" value="NZ_PDEQ01000004.1"/>
</dbReference>
<keyword evidence="3" id="KW-1185">Reference proteome</keyword>
<keyword evidence="1" id="KW-0472">Membrane</keyword>
<dbReference type="OrthoDB" id="1493646at2"/>
<keyword evidence="1" id="KW-0812">Transmembrane</keyword>
<evidence type="ECO:0000256" key="1">
    <source>
        <dbReference type="SAM" id="Phobius"/>
    </source>
</evidence>
<dbReference type="EMBL" id="PDEQ01000004">
    <property type="protein sequence ID" value="PEN13533.1"/>
    <property type="molecule type" value="Genomic_DNA"/>
</dbReference>
<evidence type="ECO:0000313" key="2">
    <source>
        <dbReference type="EMBL" id="PEN13533.1"/>
    </source>
</evidence>
<organism evidence="2 3">
    <name type="scientific">Longibacter salinarum</name>
    <dbReference type="NCBI Taxonomy" id="1850348"/>
    <lineage>
        <taxon>Bacteria</taxon>
        <taxon>Pseudomonadati</taxon>
        <taxon>Rhodothermota</taxon>
        <taxon>Rhodothermia</taxon>
        <taxon>Rhodothermales</taxon>
        <taxon>Salisaetaceae</taxon>
        <taxon>Longibacter</taxon>
    </lineage>
</organism>
<gene>
    <name evidence="2" type="ORF">CRI94_09475</name>
</gene>
<name>A0A2A8CY50_9BACT</name>
<dbReference type="AlphaFoldDB" id="A0A2A8CY50"/>
<feature type="transmembrane region" description="Helical" evidence="1">
    <location>
        <begin position="465"/>
        <end position="485"/>
    </location>
</feature>
<proteinExistence type="predicted"/>
<feature type="transmembrane region" description="Helical" evidence="1">
    <location>
        <begin position="357"/>
        <end position="376"/>
    </location>
</feature>
<sequence length="600" mass="64660">MFAPLLLSSFEQHQRRIDWIGVLLAGLLALASVPTAYGQSETPGESVGAQSFFSGGRGVVWEVPDVDRAARFELDRIAESGITTVRVSAAPWFLPGKERSAAAVLAHAESLGVSVALDLPLAYESAAQIDVATDSLGPTLDRIAQLARQHRALVAVGLGKSLDTSVSKTCAALERLAVELRNRAPDVARYYISPFRPEEDQCAGAVDGVLLDVRGVENPVERHRAWSASTDTPVAIGAAGTWVAPDSASGLNIPHSSQAQARWLEMVLNQWIPERSDAFEWSEPGDTPASDAQAFSELSPTIFVYRWADEKNPLGRRYGLHAANGDPRPAATVVRGIYRGEQRVFAFPSGSAPSPEAPWAVLFGWFLLIGFALLYARRPLFRRAVGRYFMAHGFYTDSVREGRDTVSLVSWLMLLVVGVATGVIAAVIVDVLAPTMVAERFIDALGPDLGQRLGSYISQPITTGAFVAGGVIVMLLVWSVMIGLAVRNWKTLRTDQVMMLVIWPCWPALLWMGVALVMVSNGTTGSPQTAGILAALGAVSAVWATVRVLRDVRVVTRIPLPVASLMAVFSPAAITTLLFAITWVQTNISASLVIHLFTRT</sequence>
<dbReference type="Gene3D" id="3.20.20.80">
    <property type="entry name" value="Glycosidases"/>
    <property type="match status" value="1"/>
</dbReference>
<feature type="transmembrane region" description="Helical" evidence="1">
    <location>
        <begin position="408"/>
        <end position="429"/>
    </location>
</feature>
<evidence type="ECO:0000313" key="3">
    <source>
        <dbReference type="Proteomes" id="UP000220102"/>
    </source>
</evidence>
<protein>
    <submittedName>
        <fullName evidence="2">Uncharacterized protein</fullName>
    </submittedName>
</protein>
<keyword evidence="1" id="KW-1133">Transmembrane helix</keyword>
<accession>A0A2A8CY50</accession>
<comment type="caution">
    <text evidence="2">The sequence shown here is derived from an EMBL/GenBank/DDBJ whole genome shotgun (WGS) entry which is preliminary data.</text>
</comment>
<feature type="transmembrane region" description="Helical" evidence="1">
    <location>
        <begin position="530"/>
        <end position="549"/>
    </location>
</feature>
<feature type="transmembrane region" description="Helical" evidence="1">
    <location>
        <begin position="497"/>
        <end position="518"/>
    </location>
</feature>
<reference evidence="2 3" key="1">
    <citation type="submission" date="2017-10" db="EMBL/GenBank/DDBJ databases">
        <title>Draft genome of Longibacter Salinarum.</title>
        <authorList>
            <person name="Goh K.M."/>
            <person name="Shamsir M.S."/>
            <person name="Lim S.W."/>
        </authorList>
    </citation>
    <scope>NUCLEOTIDE SEQUENCE [LARGE SCALE GENOMIC DNA]</scope>
    <source>
        <strain evidence="2 3">KCTC 52045</strain>
    </source>
</reference>
<feature type="transmembrane region" description="Helical" evidence="1">
    <location>
        <begin position="561"/>
        <end position="584"/>
    </location>
</feature>
<dbReference type="Proteomes" id="UP000220102">
    <property type="component" value="Unassembled WGS sequence"/>
</dbReference>